<name>A0ACC8EM52_9PEZI</name>
<dbReference type="Proteomes" id="UP000250078">
    <property type="component" value="Unassembled WGS sequence"/>
</dbReference>
<evidence type="ECO:0000313" key="1">
    <source>
        <dbReference type="EMBL" id="OCK87236.1"/>
    </source>
</evidence>
<evidence type="ECO:0000313" key="2">
    <source>
        <dbReference type="Proteomes" id="UP000250078"/>
    </source>
</evidence>
<proteinExistence type="predicted"/>
<accession>A0ACC8EM52</accession>
<dbReference type="EMBL" id="KV748264">
    <property type="protein sequence ID" value="OCK87236.1"/>
    <property type="molecule type" value="Genomic_DNA"/>
</dbReference>
<reference evidence="1 2" key="1">
    <citation type="journal article" date="2016" name="Nat. Commun.">
        <title>Ectomycorrhizal ecology is imprinted in the genome of the dominant symbiotic fungus Cenococcum geophilum.</title>
        <authorList>
            <consortium name="DOE Joint Genome Institute"/>
            <person name="Peter M."/>
            <person name="Kohler A."/>
            <person name="Ohm R.A."/>
            <person name="Kuo A."/>
            <person name="Krutzmann J."/>
            <person name="Morin E."/>
            <person name="Arend M."/>
            <person name="Barry K.W."/>
            <person name="Binder M."/>
            <person name="Choi C."/>
            <person name="Clum A."/>
            <person name="Copeland A."/>
            <person name="Grisel N."/>
            <person name="Haridas S."/>
            <person name="Kipfer T."/>
            <person name="LaButti K."/>
            <person name="Lindquist E."/>
            <person name="Lipzen A."/>
            <person name="Maire R."/>
            <person name="Meier B."/>
            <person name="Mihaltcheva S."/>
            <person name="Molinier V."/>
            <person name="Murat C."/>
            <person name="Poggeler S."/>
            <person name="Quandt C.A."/>
            <person name="Sperisen C."/>
            <person name="Tritt A."/>
            <person name="Tisserant E."/>
            <person name="Crous P.W."/>
            <person name="Henrissat B."/>
            <person name="Nehls U."/>
            <person name="Egli S."/>
            <person name="Spatafora J.W."/>
            <person name="Grigoriev I.V."/>
            <person name="Martin F.M."/>
        </authorList>
    </citation>
    <scope>NUCLEOTIDE SEQUENCE [LARGE SCALE GENOMIC DNA]</scope>
    <source>
        <strain evidence="1 2">1.58</strain>
    </source>
</reference>
<sequence>MPYTTKPTFVYNGGWSDETRAHPAMKWMEDYTVNVVDAKNFDMLSTKYRVADFVLQKSDGTIIQGADPAWEAEKQIYNQFLAHCHEPQALMCCETEFGWEMIGQADVYVILPGNAGPGEKKVKSKSGKEWDAVMPSAFRFEYVKDASGPDGIKLSSAKIFSDPLPALSLLLKRGVLNPQDLLQ</sequence>
<organism evidence="1 2">
    <name type="scientific">Cenococcum geophilum 1.58</name>
    <dbReference type="NCBI Taxonomy" id="794803"/>
    <lineage>
        <taxon>Eukaryota</taxon>
        <taxon>Fungi</taxon>
        <taxon>Dikarya</taxon>
        <taxon>Ascomycota</taxon>
        <taxon>Pezizomycotina</taxon>
        <taxon>Dothideomycetes</taxon>
        <taxon>Pleosporomycetidae</taxon>
        <taxon>Gloniales</taxon>
        <taxon>Gloniaceae</taxon>
        <taxon>Cenococcum</taxon>
    </lineage>
</organism>
<keyword evidence="2" id="KW-1185">Reference proteome</keyword>
<protein>
    <submittedName>
        <fullName evidence="1">Uncharacterized protein</fullName>
    </submittedName>
</protein>
<gene>
    <name evidence="1" type="ORF">K441DRAFT_623313</name>
</gene>